<dbReference type="AlphaFoldDB" id="A0A9D4SVA1"/>
<proteinExistence type="predicted"/>
<evidence type="ECO:0000256" key="1">
    <source>
        <dbReference type="SAM" id="MobiDB-lite"/>
    </source>
</evidence>
<dbReference type="Proteomes" id="UP000821837">
    <property type="component" value="Chromosome 6"/>
</dbReference>
<dbReference type="PANTHER" id="PTHR33194:SF4">
    <property type="entry name" value="CCHC-TYPE DOMAIN-CONTAINING PROTEIN"/>
    <property type="match status" value="1"/>
</dbReference>
<organism evidence="3 4">
    <name type="scientific">Rhipicephalus sanguineus</name>
    <name type="common">Brown dog tick</name>
    <name type="synonym">Ixodes sanguineus</name>
    <dbReference type="NCBI Taxonomy" id="34632"/>
    <lineage>
        <taxon>Eukaryota</taxon>
        <taxon>Metazoa</taxon>
        <taxon>Ecdysozoa</taxon>
        <taxon>Arthropoda</taxon>
        <taxon>Chelicerata</taxon>
        <taxon>Arachnida</taxon>
        <taxon>Acari</taxon>
        <taxon>Parasitiformes</taxon>
        <taxon>Ixodida</taxon>
        <taxon>Ixodoidea</taxon>
        <taxon>Ixodidae</taxon>
        <taxon>Rhipicephalinae</taxon>
        <taxon>Rhipicephalus</taxon>
        <taxon>Rhipicephalus</taxon>
    </lineage>
</organism>
<feature type="region of interest" description="Disordered" evidence="1">
    <location>
        <begin position="323"/>
        <end position="368"/>
    </location>
</feature>
<evidence type="ECO:0000313" key="4">
    <source>
        <dbReference type="Proteomes" id="UP000821837"/>
    </source>
</evidence>
<reference evidence="3" key="1">
    <citation type="journal article" date="2020" name="Cell">
        <title>Large-Scale Comparative Analyses of Tick Genomes Elucidate Their Genetic Diversity and Vector Capacities.</title>
        <authorList>
            <consortium name="Tick Genome and Microbiome Consortium (TIGMIC)"/>
            <person name="Jia N."/>
            <person name="Wang J."/>
            <person name="Shi W."/>
            <person name="Du L."/>
            <person name="Sun Y."/>
            <person name="Zhan W."/>
            <person name="Jiang J.F."/>
            <person name="Wang Q."/>
            <person name="Zhang B."/>
            <person name="Ji P."/>
            <person name="Bell-Sakyi L."/>
            <person name="Cui X.M."/>
            <person name="Yuan T.T."/>
            <person name="Jiang B.G."/>
            <person name="Yang W.F."/>
            <person name="Lam T.T."/>
            <person name="Chang Q.C."/>
            <person name="Ding S.J."/>
            <person name="Wang X.J."/>
            <person name="Zhu J.G."/>
            <person name="Ruan X.D."/>
            <person name="Zhao L."/>
            <person name="Wei J.T."/>
            <person name="Ye R.Z."/>
            <person name="Que T.C."/>
            <person name="Du C.H."/>
            <person name="Zhou Y.H."/>
            <person name="Cheng J.X."/>
            <person name="Dai P.F."/>
            <person name="Guo W.B."/>
            <person name="Han X.H."/>
            <person name="Huang E.J."/>
            <person name="Li L.F."/>
            <person name="Wei W."/>
            <person name="Gao Y.C."/>
            <person name="Liu J.Z."/>
            <person name="Shao H.Z."/>
            <person name="Wang X."/>
            <person name="Wang C.C."/>
            <person name="Yang T.C."/>
            <person name="Huo Q.B."/>
            <person name="Li W."/>
            <person name="Chen H.Y."/>
            <person name="Chen S.E."/>
            <person name="Zhou L.G."/>
            <person name="Ni X.B."/>
            <person name="Tian J.H."/>
            <person name="Sheng Y."/>
            <person name="Liu T."/>
            <person name="Pan Y.S."/>
            <person name="Xia L.Y."/>
            <person name="Li J."/>
            <person name="Zhao F."/>
            <person name="Cao W.C."/>
        </authorList>
    </citation>
    <scope>NUCLEOTIDE SEQUENCE</scope>
    <source>
        <strain evidence="3">Rsan-2018</strain>
    </source>
</reference>
<gene>
    <name evidence="3" type="ORF">HPB52_022954</name>
</gene>
<reference evidence="3" key="2">
    <citation type="submission" date="2021-09" db="EMBL/GenBank/DDBJ databases">
        <authorList>
            <person name="Jia N."/>
            <person name="Wang J."/>
            <person name="Shi W."/>
            <person name="Du L."/>
            <person name="Sun Y."/>
            <person name="Zhan W."/>
            <person name="Jiang J."/>
            <person name="Wang Q."/>
            <person name="Zhang B."/>
            <person name="Ji P."/>
            <person name="Sakyi L.B."/>
            <person name="Cui X."/>
            <person name="Yuan T."/>
            <person name="Jiang B."/>
            <person name="Yang W."/>
            <person name="Lam T.T.-Y."/>
            <person name="Chang Q."/>
            <person name="Ding S."/>
            <person name="Wang X."/>
            <person name="Zhu J."/>
            <person name="Ruan X."/>
            <person name="Zhao L."/>
            <person name="Wei J."/>
            <person name="Que T."/>
            <person name="Du C."/>
            <person name="Cheng J."/>
            <person name="Dai P."/>
            <person name="Han X."/>
            <person name="Huang E."/>
            <person name="Gao Y."/>
            <person name="Liu J."/>
            <person name="Shao H."/>
            <person name="Ye R."/>
            <person name="Li L."/>
            <person name="Wei W."/>
            <person name="Wang X."/>
            <person name="Wang C."/>
            <person name="Huo Q."/>
            <person name="Li W."/>
            <person name="Guo W."/>
            <person name="Chen H."/>
            <person name="Chen S."/>
            <person name="Zhou L."/>
            <person name="Zhou L."/>
            <person name="Ni X."/>
            <person name="Tian J."/>
            <person name="Zhou Y."/>
            <person name="Sheng Y."/>
            <person name="Liu T."/>
            <person name="Pan Y."/>
            <person name="Xia L."/>
            <person name="Li J."/>
            <person name="Zhao F."/>
            <person name="Cao W."/>
        </authorList>
    </citation>
    <scope>NUCLEOTIDE SEQUENCE</scope>
    <source>
        <strain evidence="3">Rsan-2018</strain>
        <tissue evidence="3">Larvae</tissue>
    </source>
</reference>
<dbReference type="PANTHER" id="PTHR33194">
    <property type="entry name" value="ZINC KNUCKLE DOMAINCONTAINING PROTEIN"/>
    <property type="match status" value="1"/>
</dbReference>
<sequence length="450" mass="50721">MPRVDNKYQEPTSDCSAMTEPATFISMSTPQARPFVGPPVFRGTPEESISEWLLCYEHVASLNNWDQATKVKFLYLALDGDAKKWHTTQILTGAPNSWEEWATLLETSFTSRHSVEIAYLRLQNRTQLPSETPEQYYYDVVQLCARVNPSMTEDDRLRHLTRGLRPDVQEKMIIVNPETCAAFLQILQRINQAALMSRASGPQPIGTLYSTGLQPWMQNIAPAVGMAAAAATIQPPPTCVATCAAAELRCPREAADRERDVKAIADSIALLSNRLKSIEDEMRRPPMPWPQRTSRANDGRPRCQICNRIGHIAQQCWRRLRDDDESGDNHEVRDPSGDVRECSSRRDDRELRRGVVREDSATSDEQGFHQSVVRECGPNGDVRECGSRVHQELGLRRGVCETEISDPVQQCEGSDSETELYTHWKTFASANNGERDVAAYDTDLYYSANE</sequence>
<feature type="domain" description="Retrotransposon gag" evidence="2">
    <location>
        <begin position="74"/>
        <end position="166"/>
    </location>
</feature>
<keyword evidence="4" id="KW-1185">Reference proteome</keyword>
<comment type="caution">
    <text evidence="3">The sequence shown here is derived from an EMBL/GenBank/DDBJ whole genome shotgun (WGS) entry which is preliminary data.</text>
</comment>
<dbReference type="VEuPathDB" id="VectorBase:RSAN_034114"/>
<feature type="compositionally biased region" description="Basic and acidic residues" evidence="1">
    <location>
        <begin position="323"/>
        <end position="360"/>
    </location>
</feature>
<evidence type="ECO:0000313" key="3">
    <source>
        <dbReference type="EMBL" id="KAH7948464.1"/>
    </source>
</evidence>
<name>A0A9D4SVA1_RHISA</name>
<dbReference type="EMBL" id="JABSTV010001252">
    <property type="protein sequence ID" value="KAH7948464.1"/>
    <property type="molecule type" value="Genomic_DNA"/>
</dbReference>
<evidence type="ECO:0000259" key="2">
    <source>
        <dbReference type="Pfam" id="PF03732"/>
    </source>
</evidence>
<accession>A0A9D4SVA1</accession>
<protein>
    <recommendedName>
        <fullName evidence="2">Retrotransposon gag domain-containing protein</fullName>
    </recommendedName>
</protein>
<dbReference type="Pfam" id="PF03732">
    <property type="entry name" value="Retrotrans_gag"/>
    <property type="match status" value="1"/>
</dbReference>
<dbReference type="InterPro" id="IPR005162">
    <property type="entry name" value="Retrotrans_gag_dom"/>
</dbReference>